<evidence type="ECO:0000313" key="3">
    <source>
        <dbReference type="Proteomes" id="UP000046393"/>
    </source>
</evidence>
<protein>
    <submittedName>
        <fullName evidence="4">Protein FAM98A</fullName>
    </submittedName>
</protein>
<dbReference type="AlphaFoldDB" id="A0A0N5AIC6"/>
<dbReference type="PANTHER" id="PTHR31353:SF1">
    <property type="entry name" value="PROTEIN FAM98B"/>
    <property type="match status" value="1"/>
</dbReference>
<dbReference type="GO" id="GO:0072669">
    <property type="term" value="C:tRNA-splicing ligase complex"/>
    <property type="evidence" value="ECO:0007669"/>
    <property type="project" value="TreeGrafter"/>
</dbReference>
<dbReference type="PANTHER" id="PTHR31353">
    <property type="entry name" value="FAM98"/>
    <property type="match status" value="1"/>
</dbReference>
<feature type="region of interest" description="Disordered" evidence="2">
    <location>
        <begin position="297"/>
        <end position="352"/>
    </location>
</feature>
<dbReference type="STRING" id="451379.A0A0N5AIC6"/>
<sequence>MVASAVSPSNICKQLNRFGYNEQFSEAQLSDILQKGIYDQRLTCLLVWLCNEISTLYELGEQIQIPSNQDEDFECYLLELSSLLNELECPVDVLTTGSLNERFGSVENLGKLLQFLIGHLQCARLTALDRLLNANKVERYFCLQKREEVVYVENALRCLNSVRPPSGLTAKHLFSHFCKLVVERLAKCKEKPKPLYNAVLTETQWGKVEKINERLVNEYYSRMQLLLKRLDVTIQSFIWSDRIKKIEDKVYEVYRPRRDNIFVSANVAMDDLLAASTDLLIVEKVMSLKQRERTASRLNKVLMDGRPGDRGGRPSELRAPPPEIPSWQKSSSNYSRGNGRNNFTNSRGKGNYNRVAGFENQVMHEYEAAVSRQRDNDHFAENYQGGGYRERNWRGNSGYNRRGRGGGYGGSRGGSGGYNRY</sequence>
<dbReference type="Proteomes" id="UP000046393">
    <property type="component" value="Unplaced"/>
</dbReference>
<feature type="region of interest" description="Disordered" evidence="2">
    <location>
        <begin position="379"/>
        <end position="421"/>
    </location>
</feature>
<accession>A0A0N5AIC6</accession>
<reference evidence="4" key="1">
    <citation type="submission" date="2017-02" db="UniProtKB">
        <authorList>
            <consortium name="WormBaseParasite"/>
        </authorList>
    </citation>
    <scope>IDENTIFICATION</scope>
</reference>
<dbReference type="InterPro" id="IPR018797">
    <property type="entry name" value="FAM98"/>
</dbReference>
<evidence type="ECO:0000256" key="1">
    <source>
        <dbReference type="ARBA" id="ARBA00007218"/>
    </source>
</evidence>
<comment type="similarity">
    <text evidence="1">Belongs to the FAM98 family.</text>
</comment>
<organism evidence="3 4">
    <name type="scientific">Syphacia muris</name>
    <dbReference type="NCBI Taxonomy" id="451379"/>
    <lineage>
        <taxon>Eukaryota</taxon>
        <taxon>Metazoa</taxon>
        <taxon>Ecdysozoa</taxon>
        <taxon>Nematoda</taxon>
        <taxon>Chromadorea</taxon>
        <taxon>Rhabditida</taxon>
        <taxon>Spirurina</taxon>
        <taxon>Oxyuridomorpha</taxon>
        <taxon>Oxyuroidea</taxon>
        <taxon>Oxyuridae</taxon>
        <taxon>Syphacia</taxon>
    </lineage>
</organism>
<feature type="compositionally biased region" description="Low complexity" evidence="2">
    <location>
        <begin position="330"/>
        <end position="342"/>
    </location>
</feature>
<feature type="compositionally biased region" description="Gly residues" evidence="2">
    <location>
        <begin position="405"/>
        <end position="421"/>
    </location>
</feature>
<evidence type="ECO:0000313" key="4">
    <source>
        <dbReference type="WBParaSite" id="SMUV_0000417001-mRNA-1"/>
    </source>
</evidence>
<dbReference type="Pfam" id="PF10239">
    <property type="entry name" value="DUF2465"/>
    <property type="match status" value="1"/>
</dbReference>
<dbReference type="WBParaSite" id="SMUV_0000417001-mRNA-1">
    <property type="protein sequence ID" value="SMUV_0000417001-mRNA-1"/>
    <property type="gene ID" value="SMUV_0000417001"/>
</dbReference>
<proteinExistence type="inferred from homology"/>
<evidence type="ECO:0000256" key="2">
    <source>
        <dbReference type="SAM" id="MobiDB-lite"/>
    </source>
</evidence>
<keyword evidence="3" id="KW-1185">Reference proteome</keyword>
<feature type="compositionally biased region" description="Basic and acidic residues" evidence="2">
    <location>
        <begin position="306"/>
        <end position="316"/>
    </location>
</feature>
<name>A0A0N5AIC6_9BILA</name>